<protein>
    <recommendedName>
        <fullName evidence="4">2-C-methyl-D-erythritol 4-phosphate cytidylyltransferase</fullName>
    </recommendedName>
</protein>
<dbReference type="GO" id="GO:0008299">
    <property type="term" value="P:isoprenoid biosynthetic process"/>
    <property type="evidence" value="ECO:0007669"/>
    <property type="project" value="InterPro"/>
</dbReference>
<gene>
    <name evidence="3" type="ORF">METZ01_LOCUS222221</name>
</gene>
<organism evidence="3">
    <name type="scientific">marine metagenome</name>
    <dbReference type="NCBI Taxonomy" id="408172"/>
    <lineage>
        <taxon>unclassified sequences</taxon>
        <taxon>metagenomes</taxon>
        <taxon>ecological metagenomes</taxon>
    </lineage>
</organism>
<name>A0A382G496_9ZZZZ</name>
<dbReference type="EMBL" id="UINC01053170">
    <property type="protein sequence ID" value="SVB69367.1"/>
    <property type="molecule type" value="Genomic_DNA"/>
</dbReference>
<dbReference type="InterPro" id="IPR050088">
    <property type="entry name" value="IspD/TarI_cytidylyltransf_bact"/>
</dbReference>
<keyword evidence="2" id="KW-0548">Nucleotidyltransferase</keyword>
<evidence type="ECO:0000256" key="2">
    <source>
        <dbReference type="ARBA" id="ARBA00022695"/>
    </source>
</evidence>
<dbReference type="InterPro" id="IPR001228">
    <property type="entry name" value="IspD"/>
</dbReference>
<evidence type="ECO:0008006" key="4">
    <source>
        <dbReference type="Google" id="ProtNLM"/>
    </source>
</evidence>
<reference evidence="3" key="1">
    <citation type="submission" date="2018-05" db="EMBL/GenBank/DDBJ databases">
        <authorList>
            <person name="Lanie J.A."/>
            <person name="Ng W.-L."/>
            <person name="Kazmierczak K.M."/>
            <person name="Andrzejewski T.M."/>
            <person name="Davidsen T.M."/>
            <person name="Wayne K.J."/>
            <person name="Tettelin H."/>
            <person name="Glass J.I."/>
            <person name="Rusch D."/>
            <person name="Podicherti R."/>
            <person name="Tsui H.-C.T."/>
            <person name="Winkler M.E."/>
        </authorList>
    </citation>
    <scope>NUCLEOTIDE SEQUENCE</scope>
</reference>
<dbReference type="Gene3D" id="3.90.550.10">
    <property type="entry name" value="Spore Coat Polysaccharide Biosynthesis Protein SpsA, Chain A"/>
    <property type="match status" value="1"/>
</dbReference>
<sequence length="210" mass="22797">MGRGDKMFLDIAGLPLVGHTWRRFDLFTEADEIILVTRDDTRPLLEDLAKRIDAQKPWQLVAGGVERQDSVWNGVNATAAESEIIAIQDGARPCTPLAATQLAVVTAREMGAAVLARRLADTLKRGDGEGQIVGTVDRENLWAVQTPQVFRREIILAALAKVRDEGLSITDDTAACEALGQAVKLVECDQPNPKATTPADLPYIESLLAE</sequence>
<dbReference type="GO" id="GO:0050518">
    <property type="term" value="F:2-C-methyl-D-erythritol 4-phosphate cytidylyltransferase activity"/>
    <property type="evidence" value="ECO:0007669"/>
    <property type="project" value="InterPro"/>
</dbReference>
<dbReference type="NCBIfam" id="TIGR00453">
    <property type="entry name" value="ispD"/>
    <property type="match status" value="1"/>
</dbReference>
<dbReference type="SUPFAM" id="SSF53448">
    <property type="entry name" value="Nucleotide-diphospho-sugar transferases"/>
    <property type="match status" value="1"/>
</dbReference>
<dbReference type="AlphaFoldDB" id="A0A382G496"/>
<keyword evidence="1" id="KW-0808">Transferase</keyword>
<dbReference type="CDD" id="cd02516">
    <property type="entry name" value="CDP-ME_synthetase"/>
    <property type="match status" value="1"/>
</dbReference>
<proteinExistence type="predicted"/>
<dbReference type="Pfam" id="PF01128">
    <property type="entry name" value="IspD"/>
    <property type="match status" value="1"/>
</dbReference>
<dbReference type="PANTHER" id="PTHR32125:SF4">
    <property type="entry name" value="2-C-METHYL-D-ERYTHRITOL 4-PHOSPHATE CYTIDYLYLTRANSFERASE, CHLOROPLASTIC"/>
    <property type="match status" value="1"/>
</dbReference>
<dbReference type="InterPro" id="IPR029044">
    <property type="entry name" value="Nucleotide-diphossugar_trans"/>
</dbReference>
<evidence type="ECO:0000313" key="3">
    <source>
        <dbReference type="EMBL" id="SVB69367.1"/>
    </source>
</evidence>
<dbReference type="PANTHER" id="PTHR32125">
    <property type="entry name" value="2-C-METHYL-D-ERYTHRITOL 4-PHOSPHATE CYTIDYLYLTRANSFERASE, CHLOROPLASTIC"/>
    <property type="match status" value="1"/>
</dbReference>
<dbReference type="InterPro" id="IPR034683">
    <property type="entry name" value="IspD/TarI"/>
</dbReference>
<accession>A0A382G496</accession>
<evidence type="ECO:0000256" key="1">
    <source>
        <dbReference type="ARBA" id="ARBA00022679"/>
    </source>
</evidence>